<proteinExistence type="predicted"/>
<dbReference type="Proteomes" id="UP001431783">
    <property type="component" value="Unassembled WGS sequence"/>
</dbReference>
<dbReference type="AlphaFoldDB" id="A0AAW1UD83"/>
<keyword evidence="2" id="KW-1185">Reference proteome</keyword>
<dbReference type="PANTHER" id="PTHR10285">
    <property type="entry name" value="URIDINE KINASE"/>
    <property type="match status" value="1"/>
</dbReference>
<dbReference type="InterPro" id="IPR027417">
    <property type="entry name" value="P-loop_NTPase"/>
</dbReference>
<evidence type="ECO:0000313" key="2">
    <source>
        <dbReference type="Proteomes" id="UP001431783"/>
    </source>
</evidence>
<evidence type="ECO:0008006" key="3">
    <source>
        <dbReference type="Google" id="ProtNLM"/>
    </source>
</evidence>
<reference evidence="1 2" key="1">
    <citation type="submission" date="2023-03" db="EMBL/GenBank/DDBJ databases">
        <title>Genome insight into feeding habits of ladybird beetles.</title>
        <authorList>
            <person name="Li H.-S."/>
            <person name="Huang Y.-H."/>
            <person name="Pang H."/>
        </authorList>
    </citation>
    <scope>NUCLEOTIDE SEQUENCE [LARGE SCALE GENOMIC DNA]</scope>
    <source>
        <strain evidence="1">SYSU_2023b</strain>
        <tissue evidence="1">Whole body</tissue>
    </source>
</reference>
<dbReference type="SUPFAM" id="SSF52540">
    <property type="entry name" value="P-loop containing nucleoside triphosphate hydrolases"/>
    <property type="match status" value="1"/>
</dbReference>
<protein>
    <recommendedName>
        <fullName evidence="3">Nicotinamide riboside kinase 1</fullName>
    </recommendedName>
</protein>
<gene>
    <name evidence="1" type="ORF">WA026_003748</name>
</gene>
<evidence type="ECO:0000313" key="1">
    <source>
        <dbReference type="EMBL" id="KAK9878925.1"/>
    </source>
</evidence>
<dbReference type="EMBL" id="JARQZJ010000061">
    <property type="protein sequence ID" value="KAK9878925.1"/>
    <property type="molecule type" value="Genomic_DNA"/>
</dbReference>
<name>A0AAW1UD83_9CUCU</name>
<dbReference type="Gene3D" id="3.40.50.300">
    <property type="entry name" value="P-loop containing nucleotide triphosphate hydrolases"/>
    <property type="match status" value="1"/>
</dbReference>
<organism evidence="1 2">
    <name type="scientific">Henosepilachna vigintioctopunctata</name>
    <dbReference type="NCBI Taxonomy" id="420089"/>
    <lineage>
        <taxon>Eukaryota</taxon>
        <taxon>Metazoa</taxon>
        <taxon>Ecdysozoa</taxon>
        <taxon>Arthropoda</taxon>
        <taxon>Hexapoda</taxon>
        <taxon>Insecta</taxon>
        <taxon>Pterygota</taxon>
        <taxon>Neoptera</taxon>
        <taxon>Endopterygota</taxon>
        <taxon>Coleoptera</taxon>
        <taxon>Polyphaga</taxon>
        <taxon>Cucujiformia</taxon>
        <taxon>Coccinelloidea</taxon>
        <taxon>Coccinellidae</taxon>
        <taxon>Epilachninae</taxon>
        <taxon>Epilachnini</taxon>
        <taxon>Henosepilachna</taxon>
    </lineage>
</organism>
<comment type="caution">
    <text evidence="1">The sequence shown here is derived from an EMBL/GenBank/DDBJ whole genome shotgun (WGS) entry which is preliminary data.</text>
</comment>
<sequence>MKVLIVGVSGVTCGGKTTVIKELKKLFPSSEIFHQDDYFLNVDDPRHVWCEDLDHINYDILSSLDNDKMYEDILIAIGKRELYEIKPKMKNISTCSTPSDLSEAIAEKLKEQNIQLLLLDGFLLFSYKPLLPFITLKYFSTLSREECVKRREKRVYIPPDIPGYFEKYVWPEYLKNFKELRKSNSDINYINAETQNILQVILHDINNLL</sequence>
<accession>A0AAW1UD83</accession>